<dbReference type="Proteomes" id="UP000030700">
    <property type="component" value="Unassembled WGS sequence"/>
</dbReference>
<organism evidence="2 3">
    <name type="scientific">Candidatus Moduliflexus flocculans</name>
    <dbReference type="NCBI Taxonomy" id="1499966"/>
    <lineage>
        <taxon>Bacteria</taxon>
        <taxon>Candidatus Moduliflexota</taxon>
        <taxon>Candidatus Moduliflexia</taxon>
        <taxon>Candidatus Moduliflexales</taxon>
        <taxon>Candidatus Moduliflexaceae</taxon>
    </lineage>
</organism>
<dbReference type="PROSITE" id="PS51257">
    <property type="entry name" value="PROKAR_LIPOPROTEIN"/>
    <property type="match status" value="1"/>
</dbReference>
<proteinExistence type="predicted"/>
<evidence type="ECO:0000313" key="3">
    <source>
        <dbReference type="Proteomes" id="UP000030700"/>
    </source>
</evidence>
<feature type="chain" id="PRO_5001755279" description="Lipoprotein" evidence="1">
    <location>
        <begin position="27"/>
        <end position="237"/>
    </location>
</feature>
<feature type="signal peptide" evidence="1">
    <location>
        <begin position="1"/>
        <end position="26"/>
    </location>
</feature>
<sequence length="237" mass="26307">MKRQFIASMTCCFLVLFIGVSGCSNSSDSDTKVVRTGQTSAGRHFSVIEDGGKVNLLIDGESVMTLGSKTPQTVYVDTIQVIESGGTPNLLHIDWDGDSNDARGYRNQRNYYLVVPAGKATTVLIKGNNSLNFYNGMNNENGSGSYQLTFEGSKLRLVENEVSFNKTDTCYKEEKRLTREFEMTSATAQLTYCQEEYRTTTLALDRCAEIDNALQNAPWAWANLSEEVRGQKCPAIR</sequence>
<dbReference type="AlphaFoldDB" id="A0A081BRG9"/>
<keyword evidence="1" id="KW-0732">Signal</keyword>
<dbReference type="HOGENOM" id="CLU_1168840_0_0_0"/>
<accession>A0A081BRG9</accession>
<evidence type="ECO:0000256" key="1">
    <source>
        <dbReference type="SAM" id="SignalP"/>
    </source>
</evidence>
<evidence type="ECO:0008006" key="4">
    <source>
        <dbReference type="Google" id="ProtNLM"/>
    </source>
</evidence>
<dbReference type="EMBL" id="DF820460">
    <property type="protein sequence ID" value="GAK54000.1"/>
    <property type="molecule type" value="Genomic_DNA"/>
</dbReference>
<evidence type="ECO:0000313" key="2">
    <source>
        <dbReference type="EMBL" id="GAK54000.1"/>
    </source>
</evidence>
<reference evidence="2 3" key="1">
    <citation type="journal article" date="2015" name="PeerJ">
        <title>First genomic representation of candidate bacterial phylum KSB3 points to enhanced environmental sensing as a trigger of wastewater bulking.</title>
        <authorList>
            <person name="Sekiguchi Y."/>
            <person name="Ohashi A."/>
            <person name="Parks D.H."/>
            <person name="Yamauchi T."/>
            <person name="Tyson G.W."/>
            <person name="Hugenholtz P."/>
        </authorList>
    </citation>
    <scope>NUCLEOTIDE SEQUENCE [LARGE SCALE GENOMIC DNA]</scope>
</reference>
<protein>
    <recommendedName>
        <fullName evidence="4">Lipoprotein</fullName>
    </recommendedName>
</protein>
<keyword evidence="3" id="KW-1185">Reference proteome</keyword>
<name>A0A081BRG9_9BACT</name>
<gene>
    <name evidence="2" type="ORF">U14_05277</name>
</gene>